<keyword evidence="3 7" id="KW-0812">Transmembrane</keyword>
<comment type="subcellular location">
    <subcellularLocation>
        <location evidence="1">Membrane</location>
        <topology evidence="1">Multi-pass membrane protein</topology>
    </subcellularLocation>
</comment>
<dbReference type="PANTHER" id="PTHR31272:SF4">
    <property type="entry name" value="CYTOCHROME C-TYPE BIOGENESIS PROTEIN HI_1454-RELATED"/>
    <property type="match status" value="1"/>
</dbReference>
<dbReference type="PANTHER" id="PTHR31272">
    <property type="entry name" value="CYTOCHROME C-TYPE BIOGENESIS PROTEIN HI_1454-RELATED"/>
    <property type="match status" value="1"/>
</dbReference>
<protein>
    <submittedName>
        <fullName evidence="9">Cytochrome C biogenesis protein CcdA</fullName>
    </submittedName>
</protein>
<gene>
    <name evidence="9" type="primary">ccdA_2</name>
    <name evidence="9" type="ORF">BLTE_06760</name>
</gene>
<dbReference type="AlphaFoldDB" id="A0A348FXF8"/>
<dbReference type="RefSeq" id="WP_126397629.1">
    <property type="nucleotide sequence ID" value="NZ_AP018907.1"/>
</dbReference>
<evidence type="ECO:0000313" key="10">
    <source>
        <dbReference type="Proteomes" id="UP000266934"/>
    </source>
</evidence>
<feature type="domain" description="Cytochrome C biogenesis protein transmembrane" evidence="8">
    <location>
        <begin position="6"/>
        <end position="226"/>
    </location>
</feature>
<dbReference type="KEGG" id="blag:BLTE_06760"/>
<keyword evidence="4" id="KW-0201">Cytochrome c-type biogenesis</keyword>
<evidence type="ECO:0000256" key="4">
    <source>
        <dbReference type="ARBA" id="ARBA00022748"/>
    </source>
</evidence>
<feature type="transmembrane region" description="Helical" evidence="7">
    <location>
        <begin position="170"/>
        <end position="190"/>
    </location>
</feature>
<dbReference type="InterPro" id="IPR003834">
    <property type="entry name" value="Cyt_c_assmbl_TM_dom"/>
</dbReference>
<evidence type="ECO:0000256" key="6">
    <source>
        <dbReference type="ARBA" id="ARBA00023136"/>
    </source>
</evidence>
<evidence type="ECO:0000256" key="3">
    <source>
        <dbReference type="ARBA" id="ARBA00022692"/>
    </source>
</evidence>
<accession>A0A348FXF8</accession>
<feature type="transmembrane region" description="Helical" evidence="7">
    <location>
        <begin position="90"/>
        <end position="116"/>
    </location>
</feature>
<feature type="transmembrane region" description="Helical" evidence="7">
    <location>
        <begin position="210"/>
        <end position="228"/>
    </location>
</feature>
<comment type="similarity">
    <text evidence="2">Belongs to the DsbD family.</text>
</comment>
<dbReference type="InterPro" id="IPR051790">
    <property type="entry name" value="Cytochrome_c-biogenesis_DsbD"/>
</dbReference>
<dbReference type="OrthoDB" id="9803065at2"/>
<feature type="transmembrane region" description="Helical" evidence="7">
    <location>
        <begin position="59"/>
        <end position="84"/>
    </location>
</feature>
<dbReference type="Pfam" id="PF02683">
    <property type="entry name" value="DsbD_TM"/>
    <property type="match status" value="1"/>
</dbReference>
<evidence type="ECO:0000256" key="7">
    <source>
        <dbReference type="SAM" id="Phobius"/>
    </source>
</evidence>
<evidence type="ECO:0000256" key="1">
    <source>
        <dbReference type="ARBA" id="ARBA00004141"/>
    </source>
</evidence>
<dbReference type="EMBL" id="AP018907">
    <property type="protein sequence ID" value="BBF91991.1"/>
    <property type="molecule type" value="Genomic_DNA"/>
</dbReference>
<keyword evidence="6 7" id="KW-0472">Membrane</keyword>
<organism evidence="9 10">
    <name type="scientific">Blastochloris tepida</name>
    <dbReference type="NCBI Taxonomy" id="2233851"/>
    <lineage>
        <taxon>Bacteria</taxon>
        <taxon>Pseudomonadati</taxon>
        <taxon>Pseudomonadota</taxon>
        <taxon>Alphaproteobacteria</taxon>
        <taxon>Hyphomicrobiales</taxon>
        <taxon>Blastochloridaceae</taxon>
        <taxon>Blastochloris</taxon>
    </lineage>
</organism>
<proteinExistence type="inferred from homology"/>
<name>A0A348FXF8_9HYPH</name>
<dbReference type="GO" id="GO:0017004">
    <property type="term" value="P:cytochrome complex assembly"/>
    <property type="evidence" value="ECO:0007669"/>
    <property type="project" value="UniProtKB-KW"/>
</dbReference>
<dbReference type="Proteomes" id="UP000266934">
    <property type="component" value="Chromosome"/>
</dbReference>
<feature type="transmembrane region" description="Helical" evidence="7">
    <location>
        <begin position="128"/>
        <end position="158"/>
    </location>
</feature>
<dbReference type="GO" id="GO:0016020">
    <property type="term" value="C:membrane"/>
    <property type="evidence" value="ECO:0007669"/>
    <property type="project" value="UniProtKB-SubCell"/>
</dbReference>
<evidence type="ECO:0000256" key="5">
    <source>
        <dbReference type="ARBA" id="ARBA00022989"/>
    </source>
</evidence>
<evidence type="ECO:0000313" key="9">
    <source>
        <dbReference type="EMBL" id="BBF91991.1"/>
    </source>
</evidence>
<keyword evidence="5 7" id="KW-1133">Transmembrane helix</keyword>
<feature type="transmembrane region" description="Helical" evidence="7">
    <location>
        <begin position="6"/>
        <end position="27"/>
    </location>
</feature>
<reference evidence="9 10" key="1">
    <citation type="submission" date="2018-08" db="EMBL/GenBank/DDBJ databases">
        <title>Complete genome sequencing of Blastochloris tepida GI.</title>
        <authorList>
            <person name="Tsukatani Y."/>
            <person name="Mori H."/>
        </authorList>
    </citation>
    <scope>NUCLEOTIDE SEQUENCE [LARGE SCALE GENOMIC DNA]</scope>
    <source>
        <strain evidence="9 10">GI</strain>
    </source>
</reference>
<keyword evidence="10" id="KW-1185">Reference proteome</keyword>
<evidence type="ECO:0000256" key="2">
    <source>
        <dbReference type="ARBA" id="ARBA00006143"/>
    </source>
</evidence>
<evidence type="ECO:0000259" key="8">
    <source>
        <dbReference type="Pfam" id="PF02683"/>
    </source>
</evidence>
<sequence>MSLDVNLAAAFAAGLLSFLSPCILPLVPPYLTWLAGASLAEMTAEAPPAGTARRAVIRALAFVLGFSAVFVALGASASVIGQVLLDHVAILSRVAGVVIVVFGLHFVGVFRIPLLYREARFATNAKPVGLFGAFVLGLAFAFGWTPCVGPVLASILMIAGAEDTAARGALLLGGYALGIGVLFLAAAAFVRPFLGFLARFRRHLGAIEKVVGVLLIVTGVLIFTRTMADVGGWLLDLVPALGRIG</sequence>